<keyword evidence="2" id="KW-0238">DNA-binding</keyword>
<gene>
    <name evidence="6" type="ORF">BJY01DRAFT_254425</name>
</gene>
<evidence type="ECO:0000313" key="6">
    <source>
        <dbReference type="EMBL" id="KAL2831007.1"/>
    </source>
</evidence>
<keyword evidence="3" id="KW-0804">Transcription</keyword>
<keyword evidence="1" id="KW-0805">Transcription regulation</keyword>
<dbReference type="InterPro" id="IPR036864">
    <property type="entry name" value="Zn2-C6_fun-type_DNA-bd_sf"/>
</dbReference>
<dbReference type="Proteomes" id="UP001610446">
    <property type="component" value="Unassembled WGS sequence"/>
</dbReference>
<dbReference type="InterPro" id="IPR016461">
    <property type="entry name" value="COMT-like"/>
</dbReference>
<organism evidence="6 7">
    <name type="scientific">Aspergillus pseudoustus</name>
    <dbReference type="NCBI Taxonomy" id="1810923"/>
    <lineage>
        <taxon>Eukaryota</taxon>
        <taxon>Fungi</taxon>
        <taxon>Dikarya</taxon>
        <taxon>Ascomycota</taxon>
        <taxon>Pezizomycotina</taxon>
        <taxon>Eurotiomycetes</taxon>
        <taxon>Eurotiomycetidae</taxon>
        <taxon>Eurotiales</taxon>
        <taxon>Aspergillaceae</taxon>
        <taxon>Aspergillus</taxon>
        <taxon>Aspergillus subgen. Nidulantes</taxon>
    </lineage>
</organism>
<dbReference type="InterPro" id="IPR001138">
    <property type="entry name" value="Zn2Cys6_DnaBD"/>
</dbReference>
<comment type="caution">
    <text evidence="6">The sequence shown here is derived from an EMBL/GenBank/DDBJ whole genome shotgun (WGS) entry which is preliminary data.</text>
</comment>
<evidence type="ECO:0000256" key="3">
    <source>
        <dbReference type="ARBA" id="ARBA00023163"/>
    </source>
</evidence>
<name>A0ABR4ITB0_9EURO</name>
<dbReference type="PANTHER" id="PTHR47425">
    <property type="entry name" value="FARB-RELATED"/>
    <property type="match status" value="1"/>
</dbReference>
<keyword evidence="7" id="KW-1185">Reference proteome</keyword>
<dbReference type="InterPro" id="IPR036390">
    <property type="entry name" value="WH_DNA-bd_sf"/>
</dbReference>
<dbReference type="PROSITE" id="PS50048">
    <property type="entry name" value="ZN2_CY6_FUNGAL_2"/>
    <property type="match status" value="1"/>
</dbReference>
<dbReference type="PROSITE" id="PS00463">
    <property type="entry name" value="ZN2_CY6_FUNGAL_1"/>
    <property type="match status" value="1"/>
</dbReference>
<dbReference type="Pfam" id="PF00172">
    <property type="entry name" value="Zn_clus"/>
    <property type="match status" value="1"/>
</dbReference>
<evidence type="ECO:0000259" key="5">
    <source>
        <dbReference type="PROSITE" id="PS50048"/>
    </source>
</evidence>
<accession>A0ABR4ITB0</accession>
<reference evidence="6 7" key="1">
    <citation type="submission" date="2024-07" db="EMBL/GenBank/DDBJ databases">
        <title>Section-level genome sequencing and comparative genomics of Aspergillus sections Usti and Cavernicolus.</title>
        <authorList>
            <consortium name="Lawrence Berkeley National Laboratory"/>
            <person name="Nybo J.L."/>
            <person name="Vesth T.C."/>
            <person name="Theobald S."/>
            <person name="Frisvad J.C."/>
            <person name="Larsen T.O."/>
            <person name="Kjaerboelling I."/>
            <person name="Rothschild-Mancinelli K."/>
            <person name="Lyhne E.K."/>
            <person name="Kogle M.E."/>
            <person name="Barry K."/>
            <person name="Clum A."/>
            <person name="Na H."/>
            <person name="Ledsgaard L."/>
            <person name="Lin J."/>
            <person name="Lipzen A."/>
            <person name="Kuo A."/>
            <person name="Riley R."/>
            <person name="Mondo S."/>
            <person name="Labutti K."/>
            <person name="Haridas S."/>
            <person name="Pangalinan J."/>
            <person name="Salamov A.A."/>
            <person name="Simmons B.A."/>
            <person name="Magnuson J.K."/>
            <person name="Chen J."/>
            <person name="Drula E."/>
            <person name="Henrissat B."/>
            <person name="Wiebenga A."/>
            <person name="Lubbers R.J."/>
            <person name="Gomes A.C."/>
            <person name="Makela M.R."/>
            <person name="Stajich J."/>
            <person name="Grigoriev I.V."/>
            <person name="Mortensen U.H."/>
            <person name="De Vries R.P."/>
            <person name="Baker S.E."/>
            <person name="Andersen M.R."/>
        </authorList>
    </citation>
    <scope>NUCLEOTIDE SEQUENCE [LARGE SCALE GENOMIC DNA]</scope>
    <source>
        <strain evidence="6 7">CBS 123904</strain>
    </source>
</reference>
<dbReference type="Pfam" id="PF08100">
    <property type="entry name" value="Dimerisation"/>
    <property type="match status" value="1"/>
</dbReference>
<dbReference type="InterPro" id="IPR052761">
    <property type="entry name" value="Fungal_Detox/Toxin_TFs"/>
</dbReference>
<keyword evidence="4" id="KW-0539">Nucleus</keyword>
<sequence>MRPYPQYRRSPRACIACRGRKVRCDVFVSGAPCTNCRLDHRECVIQASDVLLIALSNSSRRGASNRTFLPTGTASLICSDILYTSYRFIDRIERSIIPADDALFLQLKGCLNVPASKFLRIFVDAYFAHVDPLLPVLNEARFPRVNAPDSRQGRETVSLFVLQSLLFATCSFVEPVTIIEAGFTDEQDCLCCHLEPAIVRVGIDLNIFNILSESKGPLTIDQLAENTGAAPTLLGRILRYLAAAGTIKETGRDTFTAKNITTHLSGARVLSTLYHNVETVRPAIFALREFLSETKYQDITDPTHTRL</sequence>
<dbReference type="CDD" id="cd00067">
    <property type="entry name" value="GAL4"/>
    <property type="match status" value="1"/>
</dbReference>
<dbReference type="Gene3D" id="1.10.10.10">
    <property type="entry name" value="Winged helix-like DNA-binding domain superfamily/Winged helix DNA-binding domain"/>
    <property type="match status" value="1"/>
</dbReference>
<dbReference type="PANTHER" id="PTHR47425:SF2">
    <property type="entry name" value="FARB-RELATED"/>
    <property type="match status" value="1"/>
</dbReference>
<dbReference type="EMBL" id="JBFXLU010000292">
    <property type="protein sequence ID" value="KAL2831007.1"/>
    <property type="molecule type" value="Genomic_DNA"/>
</dbReference>
<feature type="domain" description="Zn(2)-C6 fungal-type" evidence="5">
    <location>
        <begin position="13"/>
        <end position="45"/>
    </location>
</feature>
<dbReference type="SUPFAM" id="SSF46785">
    <property type="entry name" value="Winged helix' DNA-binding domain"/>
    <property type="match status" value="1"/>
</dbReference>
<protein>
    <recommendedName>
        <fullName evidence="5">Zn(2)-C6 fungal-type domain-containing protein</fullName>
    </recommendedName>
</protein>
<dbReference type="SMART" id="SM00066">
    <property type="entry name" value="GAL4"/>
    <property type="match status" value="1"/>
</dbReference>
<dbReference type="SUPFAM" id="SSF57701">
    <property type="entry name" value="Zn2/Cys6 DNA-binding domain"/>
    <property type="match status" value="1"/>
</dbReference>
<dbReference type="InterPro" id="IPR012967">
    <property type="entry name" value="COMT_dimerisation"/>
</dbReference>
<evidence type="ECO:0000256" key="2">
    <source>
        <dbReference type="ARBA" id="ARBA00023125"/>
    </source>
</evidence>
<dbReference type="PROSITE" id="PS51683">
    <property type="entry name" value="SAM_OMT_II"/>
    <property type="match status" value="1"/>
</dbReference>
<dbReference type="Gene3D" id="4.10.240.10">
    <property type="entry name" value="Zn(2)-C6 fungal-type DNA-binding domain"/>
    <property type="match status" value="1"/>
</dbReference>
<proteinExistence type="predicted"/>
<evidence type="ECO:0000313" key="7">
    <source>
        <dbReference type="Proteomes" id="UP001610446"/>
    </source>
</evidence>
<evidence type="ECO:0000256" key="1">
    <source>
        <dbReference type="ARBA" id="ARBA00023015"/>
    </source>
</evidence>
<dbReference type="InterPro" id="IPR036388">
    <property type="entry name" value="WH-like_DNA-bd_sf"/>
</dbReference>
<evidence type="ECO:0000256" key="4">
    <source>
        <dbReference type="ARBA" id="ARBA00023242"/>
    </source>
</evidence>